<accession>A0A5B7ERI1</accession>
<protein>
    <submittedName>
        <fullName evidence="2">Uncharacterized protein</fullName>
    </submittedName>
</protein>
<feature type="compositionally biased region" description="Low complexity" evidence="1">
    <location>
        <begin position="10"/>
        <end position="23"/>
    </location>
</feature>
<reference evidence="2 3" key="1">
    <citation type="submission" date="2019-05" db="EMBL/GenBank/DDBJ databases">
        <title>Another draft genome of Portunus trituberculatus and its Hox gene families provides insights of decapod evolution.</title>
        <authorList>
            <person name="Jeong J.-H."/>
            <person name="Song I."/>
            <person name="Kim S."/>
            <person name="Choi T."/>
            <person name="Kim D."/>
            <person name="Ryu S."/>
            <person name="Kim W."/>
        </authorList>
    </citation>
    <scope>NUCLEOTIDE SEQUENCE [LARGE SCALE GENOMIC DNA]</scope>
    <source>
        <tissue evidence="2">Muscle</tissue>
    </source>
</reference>
<dbReference type="Proteomes" id="UP000324222">
    <property type="component" value="Unassembled WGS sequence"/>
</dbReference>
<evidence type="ECO:0000313" key="3">
    <source>
        <dbReference type="Proteomes" id="UP000324222"/>
    </source>
</evidence>
<name>A0A5B7ERI1_PORTR</name>
<evidence type="ECO:0000313" key="2">
    <source>
        <dbReference type="EMBL" id="MPC35857.1"/>
    </source>
</evidence>
<gene>
    <name evidence="2" type="ORF">E2C01_029294</name>
</gene>
<feature type="region of interest" description="Disordered" evidence="1">
    <location>
        <begin position="1"/>
        <end position="23"/>
    </location>
</feature>
<comment type="caution">
    <text evidence="2">The sequence shown here is derived from an EMBL/GenBank/DDBJ whole genome shotgun (WGS) entry which is preliminary data.</text>
</comment>
<dbReference type="AlphaFoldDB" id="A0A5B7ERI1"/>
<dbReference type="EMBL" id="VSRR010003364">
    <property type="protein sequence ID" value="MPC35857.1"/>
    <property type="molecule type" value="Genomic_DNA"/>
</dbReference>
<keyword evidence="3" id="KW-1185">Reference proteome</keyword>
<proteinExistence type="predicted"/>
<evidence type="ECO:0000256" key="1">
    <source>
        <dbReference type="SAM" id="MobiDB-lite"/>
    </source>
</evidence>
<sequence length="62" mass="6524">MALVVENTRSFSSEPSSESSLSSLDDWACGLLGVAFPSLASSGFGLRDSTSLSEFEERLCGC</sequence>
<organism evidence="2 3">
    <name type="scientific">Portunus trituberculatus</name>
    <name type="common">Swimming crab</name>
    <name type="synonym">Neptunus trituberculatus</name>
    <dbReference type="NCBI Taxonomy" id="210409"/>
    <lineage>
        <taxon>Eukaryota</taxon>
        <taxon>Metazoa</taxon>
        <taxon>Ecdysozoa</taxon>
        <taxon>Arthropoda</taxon>
        <taxon>Crustacea</taxon>
        <taxon>Multicrustacea</taxon>
        <taxon>Malacostraca</taxon>
        <taxon>Eumalacostraca</taxon>
        <taxon>Eucarida</taxon>
        <taxon>Decapoda</taxon>
        <taxon>Pleocyemata</taxon>
        <taxon>Brachyura</taxon>
        <taxon>Eubrachyura</taxon>
        <taxon>Portunoidea</taxon>
        <taxon>Portunidae</taxon>
        <taxon>Portuninae</taxon>
        <taxon>Portunus</taxon>
    </lineage>
</organism>